<feature type="compositionally biased region" description="Low complexity" evidence="1">
    <location>
        <begin position="1103"/>
        <end position="1114"/>
    </location>
</feature>
<feature type="compositionally biased region" description="Polar residues" evidence="1">
    <location>
        <begin position="553"/>
        <end position="566"/>
    </location>
</feature>
<feature type="compositionally biased region" description="Polar residues" evidence="1">
    <location>
        <begin position="1093"/>
        <end position="1102"/>
    </location>
</feature>
<feature type="compositionally biased region" description="Basic and acidic residues" evidence="1">
    <location>
        <begin position="1177"/>
        <end position="1221"/>
    </location>
</feature>
<protein>
    <submittedName>
        <fullName evidence="3">Protein NPAT-like isoform X1</fullName>
    </submittedName>
</protein>
<keyword evidence="4" id="KW-1185">Reference proteome</keyword>
<dbReference type="Pfam" id="PF15712">
    <property type="entry name" value="NPAT_C"/>
    <property type="match status" value="1"/>
</dbReference>
<evidence type="ECO:0000256" key="1">
    <source>
        <dbReference type="SAM" id="MobiDB-lite"/>
    </source>
</evidence>
<feature type="region of interest" description="Disordered" evidence="1">
    <location>
        <begin position="1075"/>
        <end position="1442"/>
    </location>
</feature>
<dbReference type="PROSITE" id="PS50896">
    <property type="entry name" value="LISH"/>
    <property type="match status" value="1"/>
</dbReference>
<gene>
    <name evidence="3" type="primary">Npat</name>
    <name evidence="3" type="ORF">AOXY_G8183</name>
</gene>
<evidence type="ECO:0000313" key="3">
    <source>
        <dbReference type="EMBL" id="KAK1169405.1"/>
    </source>
</evidence>
<dbReference type="GO" id="GO:0003712">
    <property type="term" value="F:transcription coregulator activity"/>
    <property type="evidence" value="ECO:0007669"/>
    <property type="project" value="TreeGrafter"/>
</dbReference>
<feature type="compositionally biased region" description="Polar residues" evidence="1">
    <location>
        <begin position="1307"/>
        <end position="1317"/>
    </location>
</feature>
<dbReference type="InterPro" id="IPR031442">
    <property type="entry name" value="NPAT_C"/>
</dbReference>
<name>A0AAD8DHL7_ACIOX</name>
<feature type="compositionally biased region" description="Polar residues" evidence="1">
    <location>
        <begin position="384"/>
        <end position="393"/>
    </location>
</feature>
<dbReference type="EMBL" id="JAGXEW010000007">
    <property type="protein sequence ID" value="KAK1169405.1"/>
    <property type="molecule type" value="Genomic_DNA"/>
</dbReference>
<feature type="domain" description="Protein NPAT C-terminal" evidence="2">
    <location>
        <begin position="1210"/>
        <end position="1535"/>
    </location>
</feature>
<accession>A0AAD8DHL7</accession>
<evidence type="ECO:0000313" key="4">
    <source>
        <dbReference type="Proteomes" id="UP001230051"/>
    </source>
</evidence>
<feature type="compositionally biased region" description="Polar residues" evidence="1">
    <location>
        <begin position="253"/>
        <end position="263"/>
    </location>
</feature>
<feature type="compositionally biased region" description="Low complexity" evidence="1">
    <location>
        <begin position="1318"/>
        <end position="1334"/>
    </location>
</feature>
<dbReference type="InterPro" id="IPR052850">
    <property type="entry name" value="NPAT_LisH"/>
</dbReference>
<feature type="region of interest" description="Disordered" evidence="1">
    <location>
        <begin position="975"/>
        <end position="1035"/>
    </location>
</feature>
<feature type="compositionally biased region" description="Basic and acidic residues" evidence="1">
    <location>
        <begin position="1263"/>
        <end position="1282"/>
    </location>
</feature>
<proteinExistence type="predicted"/>
<feature type="compositionally biased region" description="Basic and acidic residues" evidence="1">
    <location>
        <begin position="589"/>
        <end position="598"/>
    </location>
</feature>
<feature type="compositionally biased region" description="Polar residues" evidence="1">
    <location>
        <begin position="450"/>
        <end position="467"/>
    </location>
</feature>
<dbReference type="PANTHER" id="PTHR15087:SF14">
    <property type="entry name" value="PROTEIN NPAT"/>
    <property type="match status" value="1"/>
</dbReference>
<feature type="compositionally biased region" description="Basic and acidic residues" evidence="1">
    <location>
        <begin position="1146"/>
        <end position="1158"/>
    </location>
</feature>
<feature type="compositionally biased region" description="Polar residues" evidence="1">
    <location>
        <begin position="402"/>
        <end position="433"/>
    </location>
</feature>
<comment type="caution">
    <text evidence="3">The sequence shown here is derived from an EMBL/GenBank/DDBJ whole genome shotgun (WGS) entry which is preliminary data.</text>
</comment>
<feature type="compositionally biased region" description="Basic and acidic residues" evidence="1">
    <location>
        <begin position="1293"/>
        <end position="1306"/>
    </location>
</feature>
<dbReference type="InterPro" id="IPR006594">
    <property type="entry name" value="LisH"/>
</dbReference>
<organism evidence="3 4">
    <name type="scientific">Acipenser oxyrinchus oxyrinchus</name>
    <dbReference type="NCBI Taxonomy" id="40147"/>
    <lineage>
        <taxon>Eukaryota</taxon>
        <taxon>Metazoa</taxon>
        <taxon>Chordata</taxon>
        <taxon>Craniata</taxon>
        <taxon>Vertebrata</taxon>
        <taxon>Euteleostomi</taxon>
        <taxon>Actinopterygii</taxon>
        <taxon>Chondrostei</taxon>
        <taxon>Acipenseriformes</taxon>
        <taxon>Acipenseridae</taxon>
        <taxon>Acipenser</taxon>
    </lineage>
</organism>
<evidence type="ECO:0000259" key="2">
    <source>
        <dbReference type="Pfam" id="PF15712"/>
    </source>
</evidence>
<feature type="compositionally biased region" description="Polar residues" evidence="1">
    <location>
        <begin position="1283"/>
        <end position="1292"/>
    </location>
</feature>
<dbReference type="GO" id="GO:0005634">
    <property type="term" value="C:nucleus"/>
    <property type="evidence" value="ECO:0007669"/>
    <property type="project" value="TreeGrafter"/>
</dbReference>
<feature type="compositionally biased region" description="Basic residues" evidence="1">
    <location>
        <begin position="1503"/>
        <end position="1512"/>
    </location>
</feature>
<feature type="compositionally biased region" description="Basic and acidic residues" evidence="1">
    <location>
        <begin position="221"/>
        <end position="242"/>
    </location>
</feature>
<feature type="compositionally biased region" description="Low complexity" evidence="1">
    <location>
        <begin position="693"/>
        <end position="702"/>
    </location>
</feature>
<feature type="region of interest" description="Disordered" evidence="1">
    <location>
        <begin position="373"/>
        <end position="472"/>
    </location>
</feature>
<feature type="compositionally biased region" description="Basic and acidic residues" evidence="1">
    <location>
        <begin position="629"/>
        <end position="650"/>
    </location>
</feature>
<feature type="region of interest" description="Disordered" evidence="1">
    <location>
        <begin position="1462"/>
        <end position="1535"/>
    </location>
</feature>
<feature type="region of interest" description="Disordered" evidence="1">
    <location>
        <begin position="547"/>
        <end position="702"/>
    </location>
</feature>
<reference evidence="3" key="1">
    <citation type="submission" date="2022-02" db="EMBL/GenBank/DDBJ databases">
        <title>Atlantic sturgeon de novo genome assembly.</title>
        <authorList>
            <person name="Stock M."/>
            <person name="Klopp C."/>
            <person name="Guiguen Y."/>
            <person name="Cabau C."/>
            <person name="Parinello H."/>
            <person name="Santidrian Yebra-Pimentel E."/>
            <person name="Kuhl H."/>
            <person name="Dirks R.P."/>
            <person name="Guessner J."/>
            <person name="Wuertz S."/>
            <person name="Du K."/>
            <person name="Schartl M."/>
        </authorList>
    </citation>
    <scope>NUCLEOTIDE SEQUENCE</scope>
    <source>
        <strain evidence="3">STURGEONOMICS-FGT-2020</strain>
        <tissue evidence="3">Whole blood</tissue>
    </source>
</reference>
<dbReference type="Proteomes" id="UP001230051">
    <property type="component" value="Unassembled WGS sequence"/>
</dbReference>
<feature type="region of interest" description="Disordered" evidence="1">
    <location>
        <begin position="211"/>
        <end position="272"/>
    </location>
</feature>
<feature type="compositionally biased region" description="Polar residues" evidence="1">
    <location>
        <begin position="599"/>
        <end position="627"/>
    </location>
</feature>
<feature type="compositionally biased region" description="Polar residues" evidence="1">
    <location>
        <begin position="999"/>
        <end position="1013"/>
    </location>
</feature>
<feature type="compositionally biased region" description="Polar residues" evidence="1">
    <location>
        <begin position="1122"/>
        <end position="1142"/>
    </location>
</feature>
<feature type="compositionally biased region" description="Basic and acidic residues" evidence="1">
    <location>
        <begin position="1483"/>
        <end position="1497"/>
    </location>
</feature>
<dbReference type="PANTHER" id="PTHR15087">
    <property type="entry name" value="PROTEIN NPAT"/>
    <property type="match status" value="1"/>
</dbReference>
<feature type="compositionally biased region" description="Polar residues" evidence="1">
    <location>
        <begin position="1462"/>
        <end position="1474"/>
    </location>
</feature>
<sequence>MLLPSDVARLVLGYLQQERLFTSCQAFILESPDLKEYAEHSTEDGTIPACMFSLFGKSLTMILNEYVAIKAKESSQEIQVPAMMTSLWKKLDFTLNQIRSMQTSSGYTISQRSRTRNGITEMRRQRAQQSTQPQQISGLLAISPQPGLQTPTPLVAMEAVLGHSTPVSLSVQQTRPNLHCMTQPPRQEQNRPVINISRDSSIQVVATDRRVNPAPLSPGRRKCDSPRRRGIVREERYIEKRPAAPAPSAALRITQTPSNTPPEQESDPHQEPLTENFPQLAIENAREKILSDICLQEKLAENINKYFGSDTNIPPSSKQPTSSTLVQDQSIDEILGLQGEIHMTDVAIQDILEKTESDPAFQALFDLFDYGKNRNSEAEPEDQANPNPSSLASNLDEDNVETCESSCETGEGTSCEDSTTSGAESAARTSKTRNGLEPRSKKNSRKNAHPLSTVSRESKAPSTSGAASESFLAARPSSSRLGAAYNRNTDSSLSVSDQVAKEYLPPVLAASCDNSNNSSIQSTADKEVSSSLIAADEVEMEIDQQWIAVEGTQDATNQPSTSVTESTGKRSALLPTWHETQSGGGLHDPSTEQRKESVDSTQKSLENSPGPAAQSTTGSQTAGNAEQLSKADSERPGDEQRPTGGDRHSSPDISLSTKEPAEEERDSPSTDSSSAMESEDTASRSQCNDGERATVSSSESVASVAATTPARAEWTSNLSASVIPGVEPSNIVSLKIIISDEQEDQPSDGELSHAVSSITGERIPTIILSSPAKSPAKGAAPAISSDETVLAVSSLQRAESNPAVQHNLLVAKCGEPASGAPHSITEQSVQLLASGPADVAQETGFIQLLPASTSYGTTSNYFILTDQAAVSKTMTQSNVMGIPGNPAVGQVTTRPQVLATPPRARPVFTMGRTLSQNYSPGSTILISSPVQPMLQSMMIPVSVVGQNSATTFTVAPNRVLQLPVGPAMQTATKVPLQAKSKPQLAPKGSIDFGKPVSARNYSGSDSSTNTAVAQKQRPRQVQMSGGSGQQMPRPQRIPSVAAPVVVSQVSSSSPQSNRSHRRVLCFDSDSIAEHDSMPVISSSSSSSSRDSRTASQTQATQAVPSLSTVTSSVVESRKDPSALSNTTGKLDQAEPQASSENSAPKGKAEKSEHADETKAPLPHQHLNQNIKSPASDKASRRDSDPKSKRESSGNKDESKHCETKKDADERKKSQTSDKTEETAVPGSKGGSNQRSRSSTSDHKDKTKASGASKDADQSGIRSEASESRAAKGKEVRAERRSSLQELLNITANKENELEKDLGRPKGQESSSSRQPATSPQSEQPLVSSSSVVQPTPDPTPKGKGLSMTSPLTKQAAEMLQDIQGQAPASPPTKKLSVGWSELPLPRTPGSSRHTEDPSDCLRTPVRRRHCREGESTPRHLPPPATPDLPTCSPASEAGSENSINMAAHTLMILSRAAIASTGTPLKDSAQQPGSKSAGKKRKQAEEQTRPAAKKDPQRSVSPSRKKKAKKQKKLLDSFPDGMDVDKFLSSLNYDE</sequence>